<dbReference type="EMBL" id="JAJFAZ020000005">
    <property type="protein sequence ID" value="KAI5328847.1"/>
    <property type="molecule type" value="Genomic_DNA"/>
</dbReference>
<sequence length="97" mass="10861">MRDSVVRSVSKVRHVSALRKNLISLGALDRERYSYKAKEEKFLVTQGGGENSTKEDYKMESGVVCTKEKRAKDLIINEPVQRNEVTSSLKTGDVSQG</sequence>
<comment type="caution">
    <text evidence="1">The sequence shown here is derived from an EMBL/GenBank/DDBJ whole genome shotgun (WGS) entry which is preliminary data.</text>
</comment>
<reference evidence="1 2" key="1">
    <citation type="journal article" date="2022" name="G3 (Bethesda)">
        <title>Whole-genome sequence and methylome profiling of the almond [Prunus dulcis (Mill.) D.A. Webb] cultivar 'Nonpareil'.</title>
        <authorList>
            <person name="D'Amico-Willman K.M."/>
            <person name="Ouma W.Z."/>
            <person name="Meulia T."/>
            <person name="Sideli G.M."/>
            <person name="Gradziel T.M."/>
            <person name="Fresnedo-Ramirez J."/>
        </authorList>
    </citation>
    <scope>NUCLEOTIDE SEQUENCE [LARGE SCALE GENOMIC DNA]</scope>
    <source>
        <strain evidence="1">Clone GOH B32 T37-40</strain>
    </source>
</reference>
<organism evidence="1 2">
    <name type="scientific">Prunus dulcis</name>
    <name type="common">Almond</name>
    <name type="synonym">Amygdalus dulcis</name>
    <dbReference type="NCBI Taxonomy" id="3755"/>
    <lineage>
        <taxon>Eukaryota</taxon>
        <taxon>Viridiplantae</taxon>
        <taxon>Streptophyta</taxon>
        <taxon>Embryophyta</taxon>
        <taxon>Tracheophyta</taxon>
        <taxon>Spermatophyta</taxon>
        <taxon>Magnoliopsida</taxon>
        <taxon>eudicotyledons</taxon>
        <taxon>Gunneridae</taxon>
        <taxon>Pentapetalae</taxon>
        <taxon>rosids</taxon>
        <taxon>fabids</taxon>
        <taxon>Rosales</taxon>
        <taxon>Rosaceae</taxon>
        <taxon>Amygdaloideae</taxon>
        <taxon>Amygdaleae</taxon>
        <taxon>Prunus</taxon>
    </lineage>
</organism>
<keyword evidence="2" id="KW-1185">Reference proteome</keyword>
<name>A0AAD4VS35_PRUDU</name>
<proteinExistence type="predicted"/>
<evidence type="ECO:0000313" key="1">
    <source>
        <dbReference type="EMBL" id="KAI5328847.1"/>
    </source>
</evidence>
<accession>A0AAD4VS35</accession>
<gene>
    <name evidence="1" type="ORF">L3X38_028244</name>
</gene>
<evidence type="ECO:0000313" key="2">
    <source>
        <dbReference type="Proteomes" id="UP001054821"/>
    </source>
</evidence>
<dbReference type="AlphaFoldDB" id="A0AAD4VS35"/>
<dbReference type="Proteomes" id="UP001054821">
    <property type="component" value="Chromosome 5"/>
</dbReference>
<protein>
    <submittedName>
        <fullName evidence="1">Uncharacterized protein</fullName>
    </submittedName>
</protein>